<name>A0A2G5C6P3_AQUCA</name>
<dbReference type="PANTHER" id="PTHR46116:SF41">
    <property type="entry name" value="UBIQUITIN-CONJUGATING ENZYME E2 25-RELATED"/>
    <property type="match status" value="1"/>
</dbReference>
<evidence type="ECO:0008006" key="5">
    <source>
        <dbReference type="Google" id="ProtNLM"/>
    </source>
</evidence>
<evidence type="ECO:0000313" key="4">
    <source>
        <dbReference type="Proteomes" id="UP000230069"/>
    </source>
</evidence>
<dbReference type="AlphaFoldDB" id="A0A2G5C6P3"/>
<protein>
    <recommendedName>
        <fullName evidence="5">UBC core domain-containing protein</fullName>
    </recommendedName>
</protein>
<gene>
    <name evidence="3" type="ORF">AQUCO_08400008v1</name>
</gene>
<keyword evidence="4" id="KW-1185">Reference proteome</keyword>
<dbReference type="PANTHER" id="PTHR46116">
    <property type="entry name" value="(E3-INDEPENDENT) E2 UBIQUITIN-CONJUGATING ENZYME"/>
    <property type="match status" value="1"/>
</dbReference>
<dbReference type="Proteomes" id="UP000230069">
    <property type="component" value="Unassembled WGS sequence"/>
</dbReference>
<evidence type="ECO:0000256" key="2">
    <source>
        <dbReference type="ARBA" id="ARBA00022786"/>
    </source>
</evidence>
<dbReference type="GO" id="GO:0061631">
    <property type="term" value="F:ubiquitin conjugating enzyme activity"/>
    <property type="evidence" value="ECO:0007669"/>
    <property type="project" value="TreeGrafter"/>
</dbReference>
<sequence length="112" mass="12676">MTYPSKLRSWGSPCVSLINWYFPHTALVLNEKPCFNEPGFEESAGKEEGEVSSQDYSETTFILSCKTMVYTLRRPAKHYVDFVAGHFRAHMILEACKAYMEGVKVGCYSGSM</sequence>
<keyword evidence="1" id="KW-0808">Transferase</keyword>
<keyword evidence="2" id="KW-0833">Ubl conjugation pathway</keyword>
<dbReference type="InParanoid" id="A0A2G5C6P3"/>
<dbReference type="InterPro" id="IPR016135">
    <property type="entry name" value="UBQ-conjugating_enzyme/RWD"/>
</dbReference>
<dbReference type="EMBL" id="KZ305101">
    <property type="protein sequence ID" value="PIA26948.1"/>
    <property type="molecule type" value="Genomic_DNA"/>
</dbReference>
<reference evidence="3 4" key="1">
    <citation type="submission" date="2017-09" db="EMBL/GenBank/DDBJ databases">
        <title>WGS assembly of Aquilegia coerulea Goldsmith.</title>
        <authorList>
            <person name="Hodges S."/>
            <person name="Kramer E."/>
            <person name="Nordborg M."/>
            <person name="Tomkins J."/>
            <person name="Borevitz J."/>
            <person name="Derieg N."/>
            <person name="Yan J."/>
            <person name="Mihaltcheva S."/>
            <person name="Hayes R.D."/>
            <person name="Rokhsar D."/>
        </authorList>
    </citation>
    <scope>NUCLEOTIDE SEQUENCE [LARGE SCALE GENOMIC DNA]</scope>
    <source>
        <strain evidence="4">cv. Goldsmith</strain>
    </source>
</reference>
<evidence type="ECO:0000313" key="3">
    <source>
        <dbReference type="EMBL" id="PIA26948.1"/>
    </source>
</evidence>
<dbReference type="OrthoDB" id="47801at2759"/>
<accession>A0A2G5C6P3</accession>
<dbReference type="STRING" id="218851.A0A2G5C6P3"/>
<organism evidence="3 4">
    <name type="scientific">Aquilegia coerulea</name>
    <name type="common">Rocky mountain columbine</name>
    <dbReference type="NCBI Taxonomy" id="218851"/>
    <lineage>
        <taxon>Eukaryota</taxon>
        <taxon>Viridiplantae</taxon>
        <taxon>Streptophyta</taxon>
        <taxon>Embryophyta</taxon>
        <taxon>Tracheophyta</taxon>
        <taxon>Spermatophyta</taxon>
        <taxon>Magnoliopsida</taxon>
        <taxon>Ranunculales</taxon>
        <taxon>Ranunculaceae</taxon>
        <taxon>Thalictroideae</taxon>
        <taxon>Aquilegia</taxon>
    </lineage>
</organism>
<proteinExistence type="predicted"/>
<evidence type="ECO:0000256" key="1">
    <source>
        <dbReference type="ARBA" id="ARBA00022679"/>
    </source>
</evidence>
<dbReference type="Gene3D" id="3.10.110.10">
    <property type="entry name" value="Ubiquitin Conjugating Enzyme"/>
    <property type="match status" value="1"/>
</dbReference>